<name>A0A6A5JZ97_9PLEO</name>
<keyword evidence="5" id="KW-1185">Reference proteome</keyword>
<feature type="domain" description="DUF7223" evidence="3">
    <location>
        <begin position="185"/>
        <end position="439"/>
    </location>
</feature>
<dbReference type="Proteomes" id="UP000800040">
    <property type="component" value="Unassembled WGS sequence"/>
</dbReference>
<dbReference type="AlphaFoldDB" id="A0A6A5JZ97"/>
<evidence type="ECO:0000259" key="3">
    <source>
        <dbReference type="Pfam" id="PF23865"/>
    </source>
</evidence>
<dbReference type="Pfam" id="PF23865">
    <property type="entry name" value="DUF7223"/>
    <property type="match status" value="1"/>
</dbReference>
<dbReference type="OrthoDB" id="160645at2759"/>
<protein>
    <submittedName>
        <fullName evidence="4">Uncharacterized protein</fullName>
    </submittedName>
</protein>
<gene>
    <name evidence="4" type="ORF">BDW02DRAFT_602951</name>
</gene>
<dbReference type="Pfam" id="PF22974">
    <property type="entry name" value="DUF7029"/>
    <property type="match status" value="1"/>
</dbReference>
<evidence type="ECO:0000256" key="1">
    <source>
        <dbReference type="SAM" id="MobiDB-lite"/>
    </source>
</evidence>
<proteinExistence type="predicted"/>
<evidence type="ECO:0000313" key="5">
    <source>
        <dbReference type="Proteomes" id="UP000800040"/>
    </source>
</evidence>
<dbReference type="InterPro" id="IPR054293">
    <property type="entry name" value="DUF7029"/>
</dbReference>
<organism evidence="4 5">
    <name type="scientific">Decorospora gaudefroyi</name>
    <dbReference type="NCBI Taxonomy" id="184978"/>
    <lineage>
        <taxon>Eukaryota</taxon>
        <taxon>Fungi</taxon>
        <taxon>Dikarya</taxon>
        <taxon>Ascomycota</taxon>
        <taxon>Pezizomycotina</taxon>
        <taxon>Dothideomycetes</taxon>
        <taxon>Pleosporomycetidae</taxon>
        <taxon>Pleosporales</taxon>
        <taxon>Pleosporineae</taxon>
        <taxon>Pleosporaceae</taxon>
        <taxon>Decorospora</taxon>
    </lineage>
</organism>
<feature type="compositionally biased region" description="Pro residues" evidence="1">
    <location>
        <begin position="456"/>
        <end position="469"/>
    </location>
</feature>
<reference evidence="4" key="1">
    <citation type="submission" date="2020-01" db="EMBL/GenBank/DDBJ databases">
        <authorList>
            <consortium name="DOE Joint Genome Institute"/>
            <person name="Haridas S."/>
            <person name="Albert R."/>
            <person name="Binder M."/>
            <person name="Bloem J."/>
            <person name="Labutti K."/>
            <person name="Salamov A."/>
            <person name="Andreopoulos B."/>
            <person name="Baker S.E."/>
            <person name="Barry K."/>
            <person name="Bills G."/>
            <person name="Bluhm B.H."/>
            <person name="Cannon C."/>
            <person name="Castanera R."/>
            <person name="Culley D.E."/>
            <person name="Daum C."/>
            <person name="Ezra D."/>
            <person name="Gonzalez J.B."/>
            <person name="Henrissat B."/>
            <person name="Kuo A."/>
            <person name="Liang C."/>
            <person name="Lipzen A."/>
            <person name="Lutzoni F."/>
            <person name="Magnuson J."/>
            <person name="Mondo S."/>
            <person name="Nolan M."/>
            <person name="Ohm R."/>
            <person name="Pangilinan J."/>
            <person name="Park H.-J."/>
            <person name="Ramirez L."/>
            <person name="Alfaro M."/>
            <person name="Sun H."/>
            <person name="Tritt A."/>
            <person name="Yoshinaga Y."/>
            <person name="Zwiers L.-H."/>
            <person name="Turgeon B.G."/>
            <person name="Goodwin S.B."/>
            <person name="Spatafora J.W."/>
            <person name="Crous P.W."/>
            <person name="Grigoriev I.V."/>
        </authorList>
    </citation>
    <scope>NUCLEOTIDE SEQUENCE</scope>
    <source>
        <strain evidence="4">P77</strain>
    </source>
</reference>
<feature type="region of interest" description="Disordered" evidence="1">
    <location>
        <begin position="445"/>
        <end position="474"/>
    </location>
</feature>
<dbReference type="InterPro" id="IPR055647">
    <property type="entry name" value="DUF7223"/>
</dbReference>
<evidence type="ECO:0000259" key="2">
    <source>
        <dbReference type="Pfam" id="PF22974"/>
    </source>
</evidence>
<accession>A0A6A5JZ97</accession>
<dbReference type="EMBL" id="ML975477">
    <property type="protein sequence ID" value="KAF1828980.1"/>
    <property type="molecule type" value="Genomic_DNA"/>
</dbReference>
<feature type="domain" description="DUF7029" evidence="2">
    <location>
        <begin position="58"/>
        <end position="148"/>
    </location>
</feature>
<sequence>MGESVLKPVVGSGGLGKSRPVPGGFKDLKLNKDITFAWKNDKTKATAELKANWESAPNIKVINMEDFSDVLDKVDCTSSNMDLYFNDEASYTASQQEWGWVNSKSEYRITIFANHKSCGPEATRVPWSVNAIKYDAGSLRASLNVSPIKDFLSAIADGEFEFGGPAEAQSTEISKRAIDVGLSFSLNKNFARNIFIFQHQGKSLRLDCTTCRTEGSLYLKGYIKISWFKLKEFYIKFNANDVKAHVELKLAAELETSKEDHIILVPVTYPVGIPGILDLSAGFDIGVGYNMRLAATGEMTWGAHATMSPRSEYKFCIKGCRDVIGGWSWETGTIGPEFAGNITAELGAHMFINPMARGRAFGEAYSVGVAILAPKFEAVTSLQANTEGGVCDNPSTTVGLDVDMSYGVEVYGYHGPNYQSPNQKWPITKNMRPFHDECYPIFNTPPAPTTSISANPPTPTGPPGPPPPGSEQAIKEAQQMCNRMEKWATTSGIKGANVLDTIKSCKASKNQDFVVAIDFCKRISVPNLTAFAKSISGIFIRPNPETVCDVIGRANIEPIRPGDAQAVSRASWLCDQLRQWAPSQPISPLPLRVVISHCTSSKWYEAGIACVETTEVTRQRFADDTWNKWYREREMNGMCKRFQIAGLSLGIEPREDSKSF</sequence>
<evidence type="ECO:0000313" key="4">
    <source>
        <dbReference type="EMBL" id="KAF1828980.1"/>
    </source>
</evidence>